<protein>
    <submittedName>
        <fullName evidence="2">Uncharacterized protein</fullName>
    </submittedName>
</protein>
<reference evidence="2" key="1">
    <citation type="submission" date="2020-05" db="EMBL/GenBank/DDBJ databases">
        <authorList>
            <person name="Chiriac C."/>
            <person name="Salcher M."/>
            <person name="Ghai R."/>
            <person name="Kavagutti S V."/>
        </authorList>
    </citation>
    <scope>NUCLEOTIDE SEQUENCE</scope>
</reference>
<dbReference type="EMBL" id="LR796976">
    <property type="protein sequence ID" value="CAB4179238.1"/>
    <property type="molecule type" value="Genomic_DNA"/>
</dbReference>
<dbReference type="EMBL" id="LR796893">
    <property type="protein sequence ID" value="CAB4173162.1"/>
    <property type="molecule type" value="Genomic_DNA"/>
</dbReference>
<proteinExistence type="predicted"/>
<sequence>MTVTVKVLIPAKQAENTQTTQYTATNCKTIIDKFTATNTTAGNVTISVNLVTAAGSAATSNLIVDTRSLAPDETYTFPELVGQALEPSGFISTIASAATSLTIRANGREIT</sequence>
<evidence type="ECO:0000313" key="2">
    <source>
        <dbReference type="EMBL" id="CAB4179238.1"/>
    </source>
</evidence>
<organism evidence="2">
    <name type="scientific">uncultured Caudovirales phage</name>
    <dbReference type="NCBI Taxonomy" id="2100421"/>
    <lineage>
        <taxon>Viruses</taxon>
        <taxon>Duplodnaviria</taxon>
        <taxon>Heunggongvirae</taxon>
        <taxon>Uroviricota</taxon>
        <taxon>Caudoviricetes</taxon>
        <taxon>Peduoviridae</taxon>
        <taxon>Maltschvirus</taxon>
        <taxon>Maltschvirus maltsch</taxon>
    </lineage>
</organism>
<evidence type="ECO:0000313" key="1">
    <source>
        <dbReference type="EMBL" id="CAB4173162.1"/>
    </source>
</evidence>
<gene>
    <name evidence="2" type="ORF">UFOVP1024_51</name>
    <name evidence="1" type="ORF">UFOVP949_30</name>
</gene>
<accession>A0A6J5QD56</accession>
<name>A0A6J5QD56_9CAUD</name>